<evidence type="ECO:0008006" key="5">
    <source>
        <dbReference type="Google" id="ProtNLM"/>
    </source>
</evidence>
<evidence type="ECO:0000313" key="4">
    <source>
        <dbReference type="Proteomes" id="UP001595698"/>
    </source>
</evidence>
<feature type="compositionally biased region" description="Basic and acidic residues" evidence="2">
    <location>
        <begin position="116"/>
        <end position="126"/>
    </location>
</feature>
<evidence type="ECO:0000256" key="1">
    <source>
        <dbReference type="ARBA" id="ARBA00023172"/>
    </source>
</evidence>
<dbReference type="EMBL" id="JBHSBC010000021">
    <property type="protein sequence ID" value="MFC3982699.1"/>
    <property type="molecule type" value="Genomic_DNA"/>
</dbReference>
<feature type="region of interest" description="Disordered" evidence="2">
    <location>
        <begin position="87"/>
        <end position="126"/>
    </location>
</feature>
<proteinExistence type="predicted"/>
<dbReference type="Proteomes" id="UP001595698">
    <property type="component" value="Unassembled WGS sequence"/>
</dbReference>
<evidence type="ECO:0000256" key="2">
    <source>
        <dbReference type="SAM" id="MobiDB-lite"/>
    </source>
</evidence>
<dbReference type="InterPro" id="IPR011010">
    <property type="entry name" value="DNA_brk_join_enz"/>
</dbReference>
<comment type="caution">
    <text evidence="3">The sequence shown here is derived from an EMBL/GenBank/DDBJ whole genome shotgun (WGS) entry which is preliminary data.</text>
</comment>
<reference evidence="4" key="1">
    <citation type="journal article" date="2019" name="Int. J. Syst. Evol. Microbiol.">
        <title>The Global Catalogue of Microorganisms (GCM) 10K type strain sequencing project: providing services to taxonomists for standard genome sequencing and annotation.</title>
        <authorList>
            <consortium name="The Broad Institute Genomics Platform"/>
            <consortium name="The Broad Institute Genome Sequencing Center for Infectious Disease"/>
            <person name="Wu L."/>
            <person name="Ma J."/>
        </authorList>
    </citation>
    <scope>NUCLEOTIDE SEQUENCE [LARGE SCALE GENOMIC DNA]</scope>
    <source>
        <strain evidence="4">TBRC 7912</strain>
    </source>
</reference>
<dbReference type="InterPro" id="IPR013762">
    <property type="entry name" value="Integrase-like_cat_sf"/>
</dbReference>
<keyword evidence="1" id="KW-0233">DNA recombination</keyword>
<keyword evidence="4" id="KW-1185">Reference proteome</keyword>
<protein>
    <recommendedName>
        <fullName evidence="5">Tyr recombinase domain-containing protein</fullName>
    </recommendedName>
</protein>
<dbReference type="RefSeq" id="WP_386191165.1">
    <property type="nucleotide sequence ID" value="NZ_JBHSBC010000021.1"/>
</dbReference>
<gene>
    <name evidence="3" type="ORF">ACFOYY_21330</name>
</gene>
<sequence length="126" mass="14235">MLAKSTVLRIWRQARKKALSPEEYASPLARRPYDLRHACLPTWLNAGVAPKQVAEWAGNNTEVLHRTYEKCLTDHGKIAMRRISEVLRSSPRESIGKNQPTQPVRGGRSRTPLPDSGHEKAQLTGW</sequence>
<dbReference type="Gene3D" id="1.10.443.10">
    <property type="entry name" value="Intergrase catalytic core"/>
    <property type="match status" value="1"/>
</dbReference>
<name>A0ABV8F4G1_9ACTN</name>
<evidence type="ECO:0000313" key="3">
    <source>
        <dbReference type="EMBL" id="MFC3982699.1"/>
    </source>
</evidence>
<organism evidence="3 4">
    <name type="scientific">Streptosporangium jomthongense</name>
    <dbReference type="NCBI Taxonomy" id="1193683"/>
    <lineage>
        <taxon>Bacteria</taxon>
        <taxon>Bacillati</taxon>
        <taxon>Actinomycetota</taxon>
        <taxon>Actinomycetes</taxon>
        <taxon>Streptosporangiales</taxon>
        <taxon>Streptosporangiaceae</taxon>
        <taxon>Streptosporangium</taxon>
    </lineage>
</organism>
<dbReference type="SUPFAM" id="SSF56349">
    <property type="entry name" value="DNA breaking-rejoining enzymes"/>
    <property type="match status" value="1"/>
</dbReference>
<accession>A0ABV8F4G1</accession>